<dbReference type="GO" id="GO:0016020">
    <property type="term" value="C:membrane"/>
    <property type="evidence" value="ECO:0007669"/>
    <property type="project" value="GOC"/>
</dbReference>
<evidence type="ECO:0000256" key="7">
    <source>
        <dbReference type="ARBA" id="ARBA00022723"/>
    </source>
</evidence>
<dbReference type="PANTHER" id="PTHR33694:SF1">
    <property type="entry name" value="UDP-3-O-ACYL-N-ACETYLGLUCOSAMINE DEACETYLASE 1, MITOCHONDRIAL-RELATED"/>
    <property type="match status" value="1"/>
</dbReference>
<keyword evidence="5" id="KW-0444">Lipid biosynthesis</keyword>
<dbReference type="UniPathway" id="UPA00359">
    <property type="reaction ID" value="UER00478"/>
</dbReference>
<dbReference type="InterPro" id="IPR020568">
    <property type="entry name" value="Ribosomal_Su5_D2-typ_SF"/>
</dbReference>
<dbReference type="GO" id="GO:0103117">
    <property type="term" value="F:UDP-3-O-acyl-N-acetylglucosamine deacetylase activity"/>
    <property type="evidence" value="ECO:0007669"/>
    <property type="project" value="UniProtKB-EC"/>
</dbReference>
<organism evidence="14">
    <name type="scientific">marine metagenome</name>
    <dbReference type="NCBI Taxonomy" id="408172"/>
    <lineage>
        <taxon>unclassified sequences</taxon>
        <taxon>metagenomes</taxon>
        <taxon>ecological metagenomes</taxon>
    </lineage>
</organism>
<comment type="cofactor">
    <cofactor evidence="1">
        <name>Zn(2+)</name>
        <dbReference type="ChEBI" id="CHEBI:29105"/>
    </cofactor>
</comment>
<evidence type="ECO:0000256" key="5">
    <source>
        <dbReference type="ARBA" id="ARBA00022516"/>
    </source>
</evidence>
<keyword evidence="4" id="KW-0963">Cytoplasm</keyword>
<evidence type="ECO:0000256" key="10">
    <source>
        <dbReference type="ARBA" id="ARBA00023098"/>
    </source>
</evidence>
<dbReference type="CDD" id="cd01288">
    <property type="entry name" value="FabZ"/>
    <property type="match status" value="1"/>
</dbReference>
<dbReference type="InterPro" id="IPR029069">
    <property type="entry name" value="HotDog_dom_sf"/>
</dbReference>
<dbReference type="InterPro" id="IPR015870">
    <property type="entry name" value="UDP-acyl_N-AcGlcN_deAcase_N"/>
</dbReference>
<dbReference type="NCBIfam" id="TIGR00325">
    <property type="entry name" value="lpxC"/>
    <property type="match status" value="1"/>
</dbReference>
<dbReference type="InterPro" id="IPR013114">
    <property type="entry name" value="FabA_FabZ"/>
</dbReference>
<dbReference type="SUPFAM" id="SSF54637">
    <property type="entry name" value="Thioesterase/thiol ester dehydrase-isomerase"/>
    <property type="match status" value="1"/>
</dbReference>
<evidence type="ECO:0000256" key="9">
    <source>
        <dbReference type="ARBA" id="ARBA00022833"/>
    </source>
</evidence>
<dbReference type="InterPro" id="IPR010084">
    <property type="entry name" value="FabZ"/>
</dbReference>
<dbReference type="SUPFAM" id="SSF54211">
    <property type="entry name" value="Ribosomal protein S5 domain 2-like"/>
    <property type="match status" value="2"/>
</dbReference>
<keyword evidence="10" id="KW-0443">Lipid metabolism</keyword>
<sequence length="469" mass="51783">MNYLKNQCTIGNKTSCVGIGLHTGVESKITFKPAPEEFGIRFKRMDVEGCPEIRADIDHVVDISRGTTIEENGVRIHTVEHALAACVGIGLDNVLIELTAKEPPVMDGSAIDFVEALLKAGIVKQNAPKNYLHIDEAVGYSDEKRGVDIHIMPSDQFRITFMIDYKFRSLGTQFATLDNLEENFAKDIAPARTFAFLSEVEALKKDGLIQGGNLDNAVVIVDKEIDQPEADNLKGLFGIKKEISLGANGILNGKKLRFDNEPVRHKALDLIGDLALLGMPLQGHVIASKSGHAANVELVKKIKKVYEKKILQRRFQKNLNSNFMFDINSILNLLPHRYPFVLVDRIIDITPGEKLTAYKNVTINEPFFQGHFPSQPVMPGVLVLEAMAQAGAFLVLNSVDDPLKKNMFFSALSDAKFRHPIIPGDQLRLEMSIDKFKLETALIVGKGYVGEKLVAEAKIKATVVDRAGA</sequence>
<evidence type="ECO:0000313" key="14">
    <source>
        <dbReference type="EMBL" id="SUZ81623.1"/>
    </source>
</evidence>
<dbReference type="PANTHER" id="PTHR33694">
    <property type="entry name" value="UDP-3-O-ACYL-N-ACETYLGLUCOSAMINE DEACETYLASE 1, MITOCHONDRIAL-RELATED"/>
    <property type="match status" value="1"/>
</dbReference>
<dbReference type="EMBL" id="UINC01001475">
    <property type="protein sequence ID" value="SUZ81623.1"/>
    <property type="molecule type" value="Genomic_DNA"/>
</dbReference>
<dbReference type="GO" id="GO:0009245">
    <property type="term" value="P:lipid A biosynthetic process"/>
    <property type="evidence" value="ECO:0007669"/>
    <property type="project" value="UniProtKB-KW"/>
</dbReference>
<keyword evidence="9" id="KW-0862">Zinc</keyword>
<dbReference type="Gene3D" id="3.10.129.10">
    <property type="entry name" value="Hotdog Thioesterase"/>
    <property type="match status" value="1"/>
</dbReference>
<evidence type="ECO:0000256" key="3">
    <source>
        <dbReference type="ARBA" id="ARBA00005002"/>
    </source>
</evidence>
<dbReference type="AlphaFoldDB" id="A0A381QVQ6"/>
<comment type="subcellular location">
    <subcellularLocation>
        <location evidence="2">Cytoplasm</location>
    </subcellularLocation>
</comment>
<dbReference type="GO" id="GO:0005737">
    <property type="term" value="C:cytoplasm"/>
    <property type="evidence" value="ECO:0007669"/>
    <property type="project" value="UniProtKB-SubCell"/>
</dbReference>
<dbReference type="Gene3D" id="3.30.1700.10">
    <property type="entry name" value="lpxc deacetylase, domain 2"/>
    <property type="match status" value="1"/>
</dbReference>
<dbReference type="InterPro" id="IPR004463">
    <property type="entry name" value="UDP-acyl_GlcNac_deAcase"/>
</dbReference>
<proteinExistence type="inferred from homology"/>
<keyword evidence="11" id="KW-0456">Lyase</keyword>
<dbReference type="HAMAP" id="MF_00406">
    <property type="entry name" value="FabZ"/>
    <property type="match status" value="1"/>
</dbReference>
<accession>A0A381QVQ6</accession>
<protein>
    <submittedName>
        <fullName evidence="14">Uncharacterized protein</fullName>
    </submittedName>
</protein>
<evidence type="ECO:0000256" key="1">
    <source>
        <dbReference type="ARBA" id="ARBA00001947"/>
    </source>
</evidence>
<evidence type="ECO:0000256" key="11">
    <source>
        <dbReference type="ARBA" id="ARBA00023239"/>
    </source>
</evidence>
<dbReference type="GO" id="GO:0006633">
    <property type="term" value="P:fatty acid biosynthetic process"/>
    <property type="evidence" value="ECO:0007669"/>
    <property type="project" value="InterPro"/>
</dbReference>
<keyword evidence="7" id="KW-0479">Metal-binding</keyword>
<comment type="pathway">
    <text evidence="3">Glycolipid biosynthesis; lipid IV(A) biosynthesis; lipid IV(A) from (3R)-3-hydroxytetradecanoyl-[acyl-carrier-protein] and UDP-N-acetyl-alpha-D-glucosamine: step 2/6.</text>
</comment>
<keyword evidence="8" id="KW-0378">Hydrolase</keyword>
<dbReference type="NCBIfam" id="NF000582">
    <property type="entry name" value="PRK00006.1"/>
    <property type="match status" value="1"/>
</dbReference>
<evidence type="ECO:0000256" key="6">
    <source>
        <dbReference type="ARBA" id="ARBA00022556"/>
    </source>
</evidence>
<comment type="function">
    <text evidence="13">Involved in unsaturated fatty acids biosynthesis. Catalyzes the dehydration of short chain beta-hydroxyacyl-ACPs and long chain saturated and unsaturated beta-hydroxyacyl-ACPs.</text>
</comment>
<evidence type="ECO:0000256" key="13">
    <source>
        <dbReference type="ARBA" id="ARBA00025049"/>
    </source>
</evidence>
<dbReference type="NCBIfam" id="NF009667">
    <property type="entry name" value="PRK13188.1"/>
    <property type="match status" value="1"/>
</dbReference>
<evidence type="ECO:0000256" key="8">
    <source>
        <dbReference type="ARBA" id="ARBA00022801"/>
    </source>
</evidence>
<evidence type="ECO:0000256" key="12">
    <source>
        <dbReference type="ARBA" id="ARBA00024535"/>
    </source>
</evidence>
<dbReference type="GO" id="GO:0016836">
    <property type="term" value="F:hydro-lyase activity"/>
    <property type="evidence" value="ECO:0007669"/>
    <property type="project" value="InterPro"/>
</dbReference>
<gene>
    <name evidence="14" type="ORF">METZ01_LOCUS34477</name>
</gene>
<evidence type="ECO:0000256" key="2">
    <source>
        <dbReference type="ARBA" id="ARBA00004496"/>
    </source>
</evidence>
<dbReference type="HAMAP" id="MF_00388">
    <property type="entry name" value="LpxC"/>
    <property type="match status" value="1"/>
</dbReference>
<dbReference type="GO" id="GO:0046872">
    <property type="term" value="F:metal ion binding"/>
    <property type="evidence" value="ECO:0007669"/>
    <property type="project" value="UniProtKB-KW"/>
</dbReference>
<dbReference type="Gene3D" id="3.30.230.20">
    <property type="entry name" value="lpxc deacetylase, domain 1"/>
    <property type="match status" value="1"/>
</dbReference>
<evidence type="ECO:0000256" key="4">
    <source>
        <dbReference type="ARBA" id="ARBA00022490"/>
    </source>
</evidence>
<dbReference type="Pfam" id="PF07977">
    <property type="entry name" value="FabA"/>
    <property type="match status" value="1"/>
</dbReference>
<name>A0A381QVQ6_9ZZZZ</name>
<dbReference type="FunFam" id="3.10.129.10:FF:000001">
    <property type="entry name" value="3-hydroxyacyl-[acyl-carrier-protein] dehydratase FabZ"/>
    <property type="match status" value="1"/>
</dbReference>
<dbReference type="InterPro" id="IPR011334">
    <property type="entry name" value="UDP-acyl_GlcNac_deAcase_C"/>
</dbReference>
<keyword evidence="6" id="KW-0441">Lipid A biosynthesis</keyword>
<comment type="catalytic activity">
    <reaction evidence="12">
        <text>a UDP-3-O-[(3R)-3-hydroxyacyl]-N-acetyl-alpha-D-glucosamine + H2O = a UDP-3-O-[(3R)-3-hydroxyacyl]-alpha-D-glucosamine + acetate</text>
        <dbReference type="Rhea" id="RHEA:67816"/>
        <dbReference type="ChEBI" id="CHEBI:15377"/>
        <dbReference type="ChEBI" id="CHEBI:30089"/>
        <dbReference type="ChEBI" id="CHEBI:137740"/>
        <dbReference type="ChEBI" id="CHEBI:173225"/>
        <dbReference type="EC" id="3.5.1.108"/>
    </reaction>
</comment>
<dbReference type="Pfam" id="PF03331">
    <property type="entry name" value="LpxC"/>
    <property type="match status" value="2"/>
</dbReference>
<dbReference type="NCBIfam" id="TIGR01750">
    <property type="entry name" value="fabZ"/>
    <property type="match status" value="1"/>
</dbReference>
<reference evidence="14" key="1">
    <citation type="submission" date="2018-05" db="EMBL/GenBank/DDBJ databases">
        <authorList>
            <person name="Lanie J.A."/>
            <person name="Ng W.-L."/>
            <person name="Kazmierczak K.M."/>
            <person name="Andrzejewski T.M."/>
            <person name="Davidsen T.M."/>
            <person name="Wayne K.J."/>
            <person name="Tettelin H."/>
            <person name="Glass J.I."/>
            <person name="Rusch D."/>
            <person name="Podicherti R."/>
            <person name="Tsui H.-C.T."/>
            <person name="Winkler M.E."/>
        </authorList>
    </citation>
    <scope>NUCLEOTIDE SEQUENCE</scope>
</reference>